<gene>
    <name evidence="5" type="ORF">CVLEPA_LOCUS22701</name>
</gene>
<reference evidence="5 6" key="1">
    <citation type="submission" date="2024-02" db="EMBL/GenBank/DDBJ databases">
        <authorList>
            <person name="Daric V."/>
            <person name="Darras S."/>
        </authorList>
    </citation>
    <scope>NUCLEOTIDE SEQUENCE [LARGE SCALE GENOMIC DNA]</scope>
</reference>
<evidence type="ECO:0000313" key="6">
    <source>
        <dbReference type="Proteomes" id="UP001642483"/>
    </source>
</evidence>
<dbReference type="PROSITE" id="PS50102">
    <property type="entry name" value="RRM"/>
    <property type="match status" value="1"/>
</dbReference>
<protein>
    <recommendedName>
        <fullName evidence="4">RRM domain-containing protein</fullName>
    </recommendedName>
</protein>
<dbReference type="SUPFAM" id="SSF54928">
    <property type="entry name" value="RNA-binding domain, RBD"/>
    <property type="match status" value="1"/>
</dbReference>
<dbReference type="InterPro" id="IPR000504">
    <property type="entry name" value="RRM_dom"/>
</dbReference>
<comment type="caution">
    <text evidence="5">The sequence shown here is derived from an EMBL/GenBank/DDBJ whole genome shotgun (WGS) entry which is preliminary data.</text>
</comment>
<accession>A0ABP0GF61</accession>
<dbReference type="PANTHER" id="PTHR48034">
    <property type="entry name" value="TRANSFORMER-2 SEX-DETERMINING PROTEIN-RELATED"/>
    <property type="match status" value="1"/>
</dbReference>
<dbReference type="InterPro" id="IPR035979">
    <property type="entry name" value="RBD_domain_sf"/>
</dbReference>
<evidence type="ECO:0000256" key="1">
    <source>
        <dbReference type="ARBA" id="ARBA00022884"/>
    </source>
</evidence>
<feature type="region of interest" description="Disordered" evidence="3">
    <location>
        <begin position="1"/>
        <end position="118"/>
    </location>
</feature>
<dbReference type="CDD" id="cd12363">
    <property type="entry name" value="RRM_TRA2"/>
    <property type="match status" value="1"/>
</dbReference>
<feature type="domain" description="RRM" evidence="4">
    <location>
        <begin position="123"/>
        <end position="201"/>
    </location>
</feature>
<dbReference type="InterPro" id="IPR012677">
    <property type="entry name" value="Nucleotide-bd_a/b_plait_sf"/>
</dbReference>
<feature type="compositionally biased region" description="Basic residues" evidence="3">
    <location>
        <begin position="17"/>
        <end position="27"/>
    </location>
</feature>
<keyword evidence="1 2" id="KW-0694">RNA-binding</keyword>
<feature type="compositionally biased region" description="Basic and acidic residues" evidence="3">
    <location>
        <begin position="218"/>
        <end position="244"/>
    </location>
</feature>
<evidence type="ECO:0000313" key="5">
    <source>
        <dbReference type="EMBL" id="CAK8690057.1"/>
    </source>
</evidence>
<dbReference type="EMBL" id="CAWYQH010000112">
    <property type="protein sequence ID" value="CAK8690057.1"/>
    <property type="molecule type" value="Genomic_DNA"/>
</dbReference>
<dbReference type="Proteomes" id="UP001642483">
    <property type="component" value="Unassembled WGS sequence"/>
</dbReference>
<dbReference type="Pfam" id="PF00076">
    <property type="entry name" value="RRM_1"/>
    <property type="match status" value="1"/>
</dbReference>
<feature type="compositionally biased region" description="Basic residues" evidence="3">
    <location>
        <begin position="46"/>
        <end position="72"/>
    </location>
</feature>
<organism evidence="5 6">
    <name type="scientific">Clavelina lepadiformis</name>
    <name type="common">Light-bulb sea squirt</name>
    <name type="synonym">Ascidia lepadiformis</name>
    <dbReference type="NCBI Taxonomy" id="159417"/>
    <lineage>
        <taxon>Eukaryota</taxon>
        <taxon>Metazoa</taxon>
        <taxon>Chordata</taxon>
        <taxon>Tunicata</taxon>
        <taxon>Ascidiacea</taxon>
        <taxon>Aplousobranchia</taxon>
        <taxon>Clavelinidae</taxon>
        <taxon>Clavelina</taxon>
    </lineage>
</organism>
<proteinExistence type="predicted"/>
<evidence type="ECO:0000259" key="4">
    <source>
        <dbReference type="PROSITE" id="PS50102"/>
    </source>
</evidence>
<evidence type="ECO:0000256" key="2">
    <source>
        <dbReference type="PROSITE-ProRule" id="PRU00176"/>
    </source>
</evidence>
<evidence type="ECO:0000256" key="3">
    <source>
        <dbReference type="SAM" id="MobiDB-lite"/>
    </source>
</evidence>
<name>A0ABP0GF61_CLALP</name>
<feature type="region of interest" description="Disordered" evidence="3">
    <location>
        <begin position="199"/>
        <end position="271"/>
    </location>
</feature>
<keyword evidence="6" id="KW-1185">Reference proteome</keyword>
<dbReference type="Gene3D" id="3.30.70.330">
    <property type="match status" value="1"/>
</dbReference>
<feature type="compositionally biased region" description="Low complexity" evidence="3">
    <location>
        <begin position="28"/>
        <end position="45"/>
    </location>
</feature>
<feature type="compositionally biased region" description="Basic residues" evidence="3">
    <location>
        <begin position="80"/>
        <end position="93"/>
    </location>
</feature>
<sequence length="271" mass="32324">MMSDTEPGEYKRDNHSPPRRSRSRSKHSGSNSDSSHSRVSVGIRRSYSRSRSRSRSYRSRSRSRSYRRRYHSRSPDKYAKNGRHGYSRSRSRSYSRERQRGSRSPMSSRKRHIGDRLDPPRSRCLGIFGLSLYTTESDLRSVFSRYGRIEDVNIVIDQKTGRSRGFSFVYFESPDDAEEAKERANGMELDGRRIRVDYSITKRPHTPTPGVYVGRPPPPREERGYDRYEPRERYRDDYRRDNYRRSPSPYHRRRSPSPHYRDRSPYRSSRY</sequence>
<dbReference type="InterPro" id="IPR050441">
    <property type="entry name" value="RBM"/>
</dbReference>
<dbReference type="SMART" id="SM00360">
    <property type="entry name" value="RRM"/>
    <property type="match status" value="1"/>
</dbReference>